<reference evidence="4" key="1">
    <citation type="submission" date="2016-05" db="EMBL/GenBank/DDBJ databases">
        <authorList>
            <person name="Naeem Raeece"/>
        </authorList>
    </citation>
    <scope>NUCLEOTIDE SEQUENCE [LARGE SCALE GENOMIC DNA]</scope>
</reference>
<sequence length="74" mass="8339">MADQVKYIKGACKPTKTLFISNVSEDVNEECIVNLLNKYGEINKLKFQPIKEGKKHLTITVELNSEDSVNKLGK</sequence>
<evidence type="ECO:0000259" key="2">
    <source>
        <dbReference type="PROSITE" id="PS50102"/>
    </source>
</evidence>
<feature type="domain" description="RRM" evidence="2">
    <location>
        <begin position="16"/>
        <end position="74"/>
    </location>
</feature>
<evidence type="ECO:0000313" key="3">
    <source>
        <dbReference type="EMBL" id="SBS87440.1"/>
    </source>
</evidence>
<dbReference type="SUPFAM" id="SSF54928">
    <property type="entry name" value="RNA-binding domain, RBD"/>
    <property type="match status" value="1"/>
</dbReference>
<dbReference type="Pfam" id="PF00076">
    <property type="entry name" value="RRM_1"/>
    <property type="match status" value="1"/>
</dbReference>
<keyword evidence="1" id="KW-0694">RNA-binding</keyword>
<dbReference type="EMBL" id="FLQW01001038">
    <property type="protein sequence ID" value="SBS87440.1"/>
    <property type="molecule type" value="Genomic_DNA"/>
</dbReference>
<organism evidence="3 4">
    <name type="scientific">Plasmodium malariae</name>
    <dbReference type="NCBI Taxonomy" id="5858"/>
    <lineage>
        <taxon>Eukaryota</taxon>
        <taxon>Sar</taxon>
        <taxon>Alveolata</taxon>
        <taxon>Apicomplexa</taxon>
        <taxon>Aconoidasida</taxon>
        <taxon>Haemosporida</taxon>
        <taxon>Plasmodiidae</taxon>
        <taxon>Plasmodium</taxon>
        <taxon>Plasmodium (Plasmodium)</taxon>
    </lineage>
</organism>
<proteinExistence type="predicted"/>
<dbReference type="AlphaFoldDB" id="A0A1A8W610"/>
<evidence type="ECO:0000313" key="4">
    <source>
        <dbReference type="Proteomes" id="UP000078597"/>
    </source>
</evidence>
<dbReference type="InterPro" id="IPR035979">
    <property type="entry name" value="RBD_domain_sf"/>
</dbReference>
<dbReference type="InterPro" id="IPR012677">
    <property type="entry name" value="Nucleotide-bd_a/b_plait_sf"/>
</dbReference>
<dbReference type="Proteomes" id="UP000078597">
    <property type="component" value="Unassembled WGS sequence"/>
</dbReference>
<protein>
    <submittedName>
        <fullName evidence="3">Polypyrimidine tract binding protein</fullName>
    </submittedName>
</protein>
<name>A0A1A8W610_PLAMA</name>
<gene>
    <name evidence="3" type="ORF">PMALA_019570</name>
</gene>
<evidence type="ECO:0000256" key="1">
    <source>
        <dbReference type="PROSITE-ProRule" id="PRU00176"/>
    </source>
</evidence>
<dbReference type="Gene3D" id="3.30.70.330">
    <property type="match status" value="1"/>
</dbReference>
<dbReference type="VEuPathDB" id="PlasmoDB:PmUG01_11056300"/>
<dbReference type="GO" id="GO:0003723">
    <property type="term" value="F:RNA binding"/>
    <property type="evidence" value="ECO:0007669"/>
    <property type="project" value="UniProtKB-UniRule"/>
</dbReference>
<dbReference type="InterPro" id="IPR000504">
    <property type="entry name" value="RRM_dom"/>
</dbReference>
<accession>A0A1A8W610</accession>
<dbReference type="PROSITE" id="PS50102">
    <property type="entry name" value="RRM"/>
    <property type="match status" value="1"/>
</dbReference>